<evidence type="ECO:0000259" key="2">
    <source>
        <dbReference type="Pfam" id="PF07510"/>
    </source>
</evidence>
<feature type="domain" description="GmrSD restriction endonucleases C-terminal" evidence="2">
    <location>
        <begin position="466"/>
        <end position="564"/>
    </location>
</feature>
<feature type="domain" description="GmrSD restriction endonucleases N-terminal" evidence="1">
    <location>
        <begin position="11"/>
        <end position="239"/>
    </location>
</feature>
<dbReference type="Proteomes" id="UP000565613">
    <property type="component" value="Unassembled WGS sequence"/>
</dbReference>
<name>A0A7X9T8L5_9ACTN</name>
<proteinExistence type="predicted"/>
<dbReference type="InterPro" id="IPR011089">
    <property type="entry name" value="GmrSD_C"/>
</dbReference>
<evidence type="ECO:0000313" key="3">
    <source>
        <dbReference type="EMBL" id="NMF24893.1"/>
    </source>
</evidence>
<organism evidence="3 4">
    <name type="scientific">Parafannyhessea umbonata</name>
    <dbReference type="NCBI Taxonomy" id="604330"/>
    <lineage>
        <taxon>Bacteria</taxon>
        <taxon>Bacillati</taxon>
        <taxon>Actinomycetota</taxon>
        <taxon>Coriobacteriia</taxon>
        <taxon>Coriobacteriales</taxon>
        <taxon>Atopobiaceae</taxon>
        <taxon>Parafannyhessea</taxon>
    </lineage>
</organism>
<dbReference type="InterPro" id="IPR004919">
    <property type="entry name" value="GmrSD_N"/>
</dbReference>
<comment type="caution">
    <text evidence="3">The sequence shown here is derived from an EMBL/GenBank/DDBJ whole genome shotgun (WGS) entry which is preliminary data.</text>
</comment>
<gene>
    <name evidence="3" type="ORF">HF885_00345</name>
</gene>
<dbReference type="Pfam" id="PF03235">
    <property type="entry name" value="GmrSD_N"/>
    <property type="match status" value="1"/>
</dbReference>
<dbReference type="RefSeq" id="WP_170103001.1">
    <property type="nucleotide sequence ID" value="NZ_JABAGR010000001.1"/>
</dbReference>
<evidence type="ECO:0000259" key="1">
    <source>
        <dbReference type="Pfam" id="PF03235"/>
    </source>
</evidence>
<evidence type="ECO:0000313" key="4">
    <source>
        <dbReference type="Proteomes" id="UP000565613"/>
    </source>
</evidence>
<dbReference type="Pfam" id="PF07510">
    <property type="entry name" value="GmrSD_C"/>
    <property type="match status" value="1"/>
</dbReference>
<dbReference type="PANTHER" id="PTHR35149">
    <property type="entry name" value="SLL5132 PROTEIN"/>
    <property type="match status" value="1"/>
</dbReference>
<sequence length="578" mass="66907">MSQLTVDQKNIRTLLQDEDADFLIPDYQRPYAWGEDECSTLWDDLFAFAFPNNASDRFDKRNDYFLGPIVTFKNDEGQQEIIDGQQRLTTIMLLLRALYDRFAKMKDRNSVSLHDDIAACIWKSDDYSNLDMTEDGLKIKSEVASDNDKGEFLHILRDGKANPAWKSSYAKNFRYFQGKIAELAENYDGYSTLFASRIMRHVILLPIEAGSQDTALRIFSTLNDRGLPLSDADIFKSQLYKHFSSEGRKDDFVTRWKAMEESANDLLHPLRGTPMDELFTRYMYYRRALRGTTGTTTESLRGFYARNKYSILHEDRTLDDLESLLGFWQRVETGDGFSDAANRRFAILRFAPNGMWYYLLSVWFLARRDGSDNLDDEGLVRLLDLTIAFVWYYAIERPGVNSLRTPMFPEMVNIVNGTDVSFSNYRFGREDVIARIRAFQFTNQRAITRSMLAWWAYHDPAQGLWDNDTVLEVEHIYARKRAEVEPLQDRSDLEALGNKALLEKRVNIRAADYRLSDKKKYYEGFVDGNGRTREGTKNVELLGIVRSKTDFTEADIVDRTNDIIDSFVDFMDSNGLIG</sequence>
<reference evidence="3 4" key="1">
    <citation type="submission" date="2020-04" db="EMBL/GenBank/DDBJ databases">
        <authorList>
            <person name="Hitch T.C.A."/>
            <person name="Wylensek D."/>
            <person name="Clavel T."/>
        </authorList>
    </citation>
    <scope>NUCLEOTIDE SEQUENCE [LARGE SCALE GENOMIC DNA]</scope>
    <source>
        <strain evidence="3 4">105184</strain>
    </source>
</reference>
<accession>A0A7X9T8L5</accession>
<dbReference type="AlphaFoldDB" id="A0A7X9T8L5"/>
<dbReference type="EMBL" id="JABAGR010000001">
    <property type="protein sequence ID" value="NMF24893.1"/>
    <property type="molecule type" value="Genomic_DNA"/>
</dbReference>
<protein>
    <submittedName>
        <fullName evidence="3">DUF262 domain-containing protein</fullName>
    </submittedName>
</protein>
<dbReference type="PANTHER" id="PTHR35149:SF2">
    <property type="entry name" value="DUF262 DOMAIN-CONTAINING PROTEIN"/>
    <property type="match status" value="1"/>
</dbReference>